<dbReference type="RefSeq" id="WP_143232443.1">
    <property type="nucleotide sequence ID" value="NZ_BOMU01000043.1"/>
</dbReference>
<proteinExistence type="predicted"/>
<evidence type="ECO:0000313" key="3">
    <source>
        <dbReference type="Proteomes" id="UP000198415"/>
    </source>
</evidence>
<name>A0A239ADY9_9ACTN</name>
<evidence type="ECO:0000256" key="1">
    <source>
        <dbReference type="SAM" id="Phobius"/>
    </source>
</evidence>
<organism evidence="2 3">
    <name type="scientific">Actinoplanes regularis</name>
    <dbReference type="NCBI Taxonomy" id="52697"/>
    <lineage>
        <taxon>Bacteria</taxon>
        <taxon>Bacillati</taxon>
        <taxon>Actinomycetota</taxon>
        <taxon>Actinomycetes</taxon>
        <taxon>Micromonosporales</taxon>
        <taxon>Micromonosporaceae</taxon>
        <taxon>Actinoplanes</taxon>
    </lineage>
</organism>
<accession>A0A239ADY9</accession>
<dbReference type="Proteomes" id="UP000198415">
    <property type="component" value="Unassembled WGS sequence"/>
</dbReference>
<keyword evidence="1" id="KW-0812">Transmembrane</keyword>
<reference evidence="2 3" key="1">
    <citation type="submission" date="2017-06" db="EMBL/GenBank/DDBJ databases">
        <authorList>
            <person name="Kim H.J."/>
            <person name="Triplett B.A."/>
        </authorList>
    </citation>
    <scope>NUCLEOTIDE SEQUENCE [LARGE SCALE GENOMIC DNA]</scope>
    <source>
        <strain evidence="2 3">DSM 43151</strain>
    </source>
</reference>
<dbReference type="AlphaFoldDB" id="A0A239ADY9"/>
<feature type="transmembrane region" description="Helical" evidence="1">
    <location>
        <begin position="53"/>
        <end position="76"/>
    </location>
</feature>
<sequence length="155" mass="16776">MAEDEPLYTTREERQVWSGLVTMAASALLYYAWLVPVLVRTPVAEISWVPPMFWSMLAGMVGTIVVAIVLEIVVAVRRPGDEEQGAIAVDVRDREIGRSGSRFATAVLGTGLGAVVILAAIGADHFWIGNAAFLCGLLATVAEAITKLRLYRRGF</sequence>
<dbReference type="EMBL" id="FZNR01000007">
    <property type="protein sequence ID" value="SNR93815.1"/>
    <property type="molecule type" value="Genomic_DNA"/>
</dbReference>
<protein>
    <submittedName>
        <fullName evidence="2">Uncharacterized protein</fullName>
    </submittedName>
</protein>
<keyword evidence="3" id="KW-1185">Reference proteome</keyword>
<feature type="transmembrane region" description="Helical" evidence="1">
    <location>
        <begin position="16"/>
        <end position="33"/>
    </location>
</feature>
<keyword evidence="1" id="KW-1133">Transmembrane helix</keyword>
<feature type="transmembrane region" description="Helical" evidence="1">
    <location>
        <begin position="103"/>
        <end position="121"/>
    </location>
</feature>
<dbReference type="OrthoDB" id="4559359at2"/>
<evidence type="ECO:0000313" key="2">
    <source>
        <dbReference type="EMBL" id="SNR93815.1"/>
    </source>
</evidence>
<gene>
    <name evidence="2" type="ORF">SAMN06264365_107273</name>
</gene>
<keyword evidence="1" id="KW-0472">Membrane</keyword>
<feature type="transmembrane region" description="Helical" evidence="1">
    <location>
        <begin position="127"/>
        <end position="146"/>
    </location>
</feature>